<dbReference type="SUPFAM" id="SSF53613">
    <property type="entry name" value="Ribokinase-like"/>
    <property type="match status" value="1"/>
</dbReference>
<dbReference type="PANTHER" id="PTHR43320:SF2">
    <property type="entry name" value="2-DEHYDRO-3-DEOXYGLUCONOKINASE_2-DEHYDRO-3-DEOXYGALACTONOKINASE"/>
    <property type="match status" value="1"/>
</dbReference>
<organism evidence="5 6">
    <name type="scientific">Grylomicrobium aquisgranensis</name>
    <dbReference type="NCBI Taxonomy" id="2926318"/>
    <lineage>
        <taxon>Bacteria</taxon>
        <taxon>Bacillati</taxon>
        <taxon>Bacillota</taxon>
        <taxon>Erysipelotrichia</taxon>
        <taxon>Erysipelotrichales</taxon>
        <taxon>Erysipelotrichaceae</taxon>
        <taxon>Grylomicrobium</taxon>
    </lineage>
</organism>
<evidence type="ECO:0000259" key="4">
    <source>
        <dbReference type="Pfam" id="PF00294"/>
    </source>
</evidence>
<comment type="similarity">
    <text evidence="1">Belongs to the carbohydrate kinase PfkB family.</text>
</comment>
<protein>
    <submittedName>
        <fullName evidence="5">Sugar kinase</fullName>
    </submittedName>
</protein>
<dbReference type="GO" id="GO:0016301">
    <property type="term" value="F:kinase activity"/>
    <property type="evidence" value="ECO:0007669"/>
    <property type="project" value="UniProtKB-KW"/>
</dbReference>
<dbReference type="Gene3D" id="3.40.1190.20">
    <property type="match status" value="1"/>
</dbReference>
<evidence type="ECO:0000256" key="2">
    <source>
        <dbReference type="ARBA" id="ARBA00022679"/>
    </source>
</evidence>
<sequence length="339" mass="36667">MKIVTLGEIMMRLTPHDHRRFVQADDYGANFGGSEANAAAALACFGEDAWFVTKLPANPIGDAAEAALKKTGVHTDDIVHGGSRLGLYFEEEACGSRPSQVVYDRAGSAIAQADLSDFDFDAIMKGKDWFHWSGITPAVSDKAAALTEKACQAAKRNGLKISCDLNYRSRLWTPQKAASIMIPLMQYVDVVIANEADAVNCLNFSYDVTGADENVDMHEIQVLEAMRQHFHFDVAASAWRQGAHGLSDQSVQAVILKDGRTYLSHQYNIVPVVEKIGCGDTFTGGLIHGLLHFDDLQKTVEFGAAAAALKHSIPGDLPLLSEAEVLACVQKGGQDGMVR</sequence>
<dbReference type="AlphaFoldDB" id="A0AB35U0D8"/>
<evidence type="ECO:0000313" key="6">
    <source>
        <dbReference type="Proteomes" id="UP001286174"/>
    </source>
</evidence>
<evidence type="ECO:0000256" key="1">
    <source>
        <dbReference type="ARBA" id="ARBA00010688"/>
    </source>
</evidence>
<accession>A0AB35U0D8</accession>
<keyword evidence="6" id="KW-1185">Reference proteome</keyword>
<evidence type="ECO:0000313" key="5">
    <source>
        <dbReference type="EMBL" id="MDX8418518.1"/>
    </source>
</evidence>
<keyword evidence="3 5" id="KW-0418">Kinase</keyword>
<proteinExistence type="inferred from homology"/>
<feature type="domain" description="Carbohydrate kinase PfkB" evidence="4">
    <location>
        <begin position="2"/>
        <end position="310"/>
    </location>
</feature>
<dbReference type="Proteomes" id="UP001286174">
    <property type="component" value="Unassembled WGS sequence"/>
</dbReference>
<comment type="caution">
    <text evidence="5">The sequence shown here is derived from an EMBL/GenBank/DDBJ whole genome shotgun (WGS) entry which is preliminary data.</text>
</comment>
<dbReference type="RefSeq" id="WP_370595225.1">
    <property type="nucleotide sequence ID" value="NZ_JALBUR010000001.1"/>
</dbReference>
<gene>
    <name evidence="5" type="ORF">MOZ60_00250</name>
</gene>
<dbReference type="Pfam" id="PF00294">
    <property type="entry name" value="PfkB"/>
    <property type="match status" value="1"/>
</dbReference>
<dbReference type="CDD" id="cd01166">
    <property type="entry name" value="KdgK"/>
    <property type="match status" value="1"/>
</dbReference>
<dbReference type="InterPro" id="IPR052700">
    <property type="entry name" value="Carb_kinase_PfkB-like"/>
</dbReference>
<dbReference type="InterPro" id="IPR011611">
    <property type="entry name" value="PfkB_dom"/>
</dbReference>
<name>A0AB35U0D8_9FIRM</name>
<dbReference type="InterPro" id="IPR029056">
    <property type="entry name" value="Ribokinase-like"/>
</dbReference>
<dbReference type="PANTHER" id="PTHR43320">
    <property type="entry name" value="SUGAR KINASE"/>
    <property type="match status" value="1"/>
</dbReference>
<dbReference type="EMBL" id="JALBUR010000001">
    <property type="protein sequence ID" value="MDX8418518.1"/>
    <property type="molecule type" value="Genomic_DNA"/>
</dbReference>
<evidence type="ECO:0000256" key="3">
    <source>
        <dbReference type="ARBA" id="ARBA00022777"/>
    </source>
</evidence>
<reference evidence="5 6" key="1">
    <citation type="submission" date="2022-03" db="EMBL/GenBank/DDBJ databases">
        <title>Novel taxa within the pig intestine.</title>
        <authorList>
            <person name="Wylensek D."/>
            <person name="Bishof K."/>
            <person name="Afrizal A."/>
            <person name="Clavel T."/>
        </authorList>
    </citation>
    <scope>NUCLEOTIDE SEQUENCE [LARGE SCALE GENOMIC DNA]</scope>
    <source>
        <strain evidence="5 6">CLA-KB-P133</strain>
    </source>
</reference>
<keyword evidence="2" id="KW-0808">Transferase</keyword>